<dbReference type="Proteomes" id="UP001596220">
    <property type="component" value="Unassembled WGS sequence"/>
</dbReference>
<dbReference type="InterPro" id="IPR014721">
    <property type="entry name" value="Ribsml_uS5_D2-typ_fold_subgr"/>
</dbReference>
<dbReference type="InterPro" id="IPR027417">
    <property type="entry name" value="P-loop_NTPase"/>
</dbReference>
<dbReference type="SUPFAM" id="SSF52540">
    <property type="entry name" value="P-loop containing nucleoside triphosphate hydrolases"/>
    <property type="match status" value="1"/>
</dbReference>
<dbReference type="EMBL" id="JBHSQO010000062">
    <property type="protein sequence ID" value="MFC6094369.1"/>
    <property type="molecule type" value="Genomic_DNA"/>
</dbReference>
<dbReference type="InterPro" id="IPR000523">
    <property type="entry name" value="Mg_chelatse_chII-like_cat_dom"/>
</dbReference>
<dbReference type="Gene3D" id="3.40.50.300">
    <property type="entry name" value="P-loop containing nucleotide triphosphate hydrolases"/>
    <property type="match status" value="1"/>
</dbReference>
<evidence type="ECO:0000259" key="3">
    <source>
        <dbReference type="Pfam" id="PF13335"/>
    </source>
</evidence>
<dbReference type="Pfam" id="PF13541">
    <property type="entry name" value="ChlI"/>
    <property type="match status" value="1"/>
</dbReference>
<evidence type="ECO:0000259" key="2">
    <source>
        <dbReference type="Pfam" id="PF01078"/>
    </source>
</evidence>
<dbReference type="SUPFAM" id="SSF54211">
    <property type="entry name" value="Ribosomal protein S5 domain 2-like"/>
    <property type="match status" value="1"/>
</dbReference>
<reference evidence="5" key="1">
    <citation type="journal article" date="2019" name="Int. J. Syst. Evol. Microbiol.">
        <title>The Global Catalogue of Microorganisms (GCM) 10K type strain sequencing project: providing services to taxonomists for standard genome sequencing and annotation.</title>
        <authorList>
            <consortium name="The Broad Institute Genomics Platform"/>
            <consortium name="The Broad Institute Genome Sequencing Center for Infectious Disease"/>
            <person name="Wu L."/>
            <person name="Ma J."/>
        </authorList>
    </citation>
    <scope>NUCLEOTIDE SEQUENCE [LARGE SCALE GENOMIC DNA]</scope>
    <source>
        <strain evidence="5">CGMCC 4.7246</strain>
    </source>
</reference>
<dbReference type="Pfam" id="PF13335">
    <property type="entry name" value="Mg_chelatase_C"/>
    <property type="match status" value="1"/>
</dbReference>
<dbReference type="Pfam" id="PF01078">
    <property type="entry name" value="Mg_chelatase"/>
    <property type="match status" value="1"/>
</dbReference>
<feature type="domain" description="Magnesium chelatase ChlI-like catalytic" evidence="2">
    <location>
        <begin position="205"/>
        <end position="342"/>
    </location>
</feature>
<gene>
    <name evidence="4" type="ORF">ACFP3R_34315</name>
</gene>
<evidence type="ECO:0000313" key="4">
    <source>
        <dbReference type="EMBL" id="MFC6094369.1"/>
    </source>
</evidence>
<dbReference type="RefSeq" id="WP_380642555.1">
    <property type="nucleotide sequence ID" value="NZ_JBHSQO010000062.1"/>
</dbReference>
<evidence type="ECO:0000256" key="1">
    <source>
        <dbReference type="SAM" id="MobiDB-lite"/>
    </source>
</evidence>
<name>A0ABW1PG81_9PSEU</name>
<keyword evidence="4" id="KW-0547">Nucleotide-binding</keyword>
<dbReference type="InterPro" id="IPR025158">
    <property type="entry name" value="Mg_chelat-rel_C"/>
</dbReference>
<dbReference type="InterPro" id="IPR020568">
    <property type="entry name" value="Ribosomal_Su5_D2-typ_SF"/>
</dbReference>
<feature type="domain" description="Mg chelatase-related protein C-terminal" evidence="3">
    <location>
        <begin position="402"/>
        <end position="491"/>
    </location>
</feature>
<proteinExistence type="predicted"/>
<keyword evidence="4" id="KW-0067">ATP-binding</keyword>
<organism evidence="4 5">
    <name type="scientific">Saccharothrix lopnurensis</name>
    <dbReference type="NCBI Taxonomy" id="1670621"/>
    <lineage>
        <taxon>Bacteria</taxon>
        <taxon>Bacillati</taxon>
        <taxon>Actinomycetota</taxon>
        <taxon>Actinomycetes</taxon>
        <taxon>Pseudonocardiales</taxon>
        <taxon>Pseudonocardiaceae</taxon>
        <taxon>Saccharothrix</taxon>
    </lineage>
</organism>
<accession>A0ABW1PG81</accession>
<dbReference type="GO" id="GO:0005524">
    <property type="term" value="F:ATP binding"/>
    <property type="evidence" value="ECO:0007669"/>
    <property type="project" value="UniProtKB-KW"/>
</dbReference>
<keyword evidence="5" id="KW-1185">Reference proteome</keyword>
<sequence length="499" mass="53804">MTTARIRSLVPAAGGAQDLVITAVLEVDHHAHTTPPGRRRITPERHDRVKAAIRNSDRPYPTTPVSIDSNGFTGREHPLHDLAVAVAVLTASGEMPQLQDTVFLGGLGLDGSVRPTPEVQACLRYLRGRTDLRRVIVPAAELDGAPTLDGIRVLGATTLAQVVAYAHGRRDALTPAPSGRQPPERPIPSFLDGVVLPPWVARGSATAAAGRHHVLLTGPEPTDRSLLAHTLAALLPTLTDQQALVLARNRRHGDPVAEVPLDHTPPYRAPHRAASVSALIGGAHGPGEALLATHGVLHLTAAGHRSREQWEALLRIVDNRSVVLPVDGTPTGFTADPLIVVSCPDLASEMRQVPPSVYDRVSVRLHVPHCDRDHRTGQEQTEQEQTGQEQTGQDPVTLPVLADAVAAARLRAARRWRDTGVSTNTEVPADVLTLSSVFPRTSWQLLDRHHRAGVLSEHGVDEVRRVAWSPADLDACEHPEPRHVEQALALRLQSRPTPP</sequence>
<protein>
    <submittedName>
        <fullName evidence="4">ATP-binding protein</fullName>
    </submittedName>
</protein>
<feature type="region of interest" description="Disordered" evidence="1">
    <location>
        <begin position="370"/>
        <end position="393"/>
    </location>
</feature>
<dbReference type="Gene3D" id="3.30.230.10">
    <property type="match status" value="1"/>
</dbReference>
<comment type="caution">
    <text evidence="4">The sequence shown here is derived from an EMBL/GenBank/DDBJ whole genome shotgun (WGS) entry which is preliminary data.</text>
</comment>
<feature type="compositionally biased region" description="Low complexity" evidence="1">
    <location>
        <begin position="378"/>
        <end position="393"/>
    </location>
</feature>
<evidence type="ECO:0000313" key="5">
    <source>
        <dbReference type="Proteomes" id="UP001596220"/>
    </source>
</evidence>